<dbReference type="PANTHER" id="PTHR43636:SF2">
    <property type="entry name" value="ELONGATION FACTOR G, MITOCHONDRIAL"/>
    <property type="match status" value="1"/>
</dbReference>
<dbReference type="SUPFAM" id="SSF52540">
    <property type="entry name" value="P-loop containing nucleoside triphosphate hydrolases"/>
    <property type="match status" value="1"/>
</dbReference>
<protein>
    <submittedName>
        <fullName evidence="7">Oidioi.mRNA.OKI2018_I69.PAR.g12174.t1.cds</fullName>
    </submittedName>
</protein>
<dbReference type="CDD" id="cd01886">
    <property type="entry name" value="EF-G"/>
    <property type="match status" value="1"/>
</dbReference>
<reference evidence="7 8" key="1">
    <citation type="submission" date="2021-04" db="EMBL/GenBank/DDBJ databases">
        <authorList>
            <person name="Bliznina A."/>
        </authorList>
    </citation>
    <scope>NUCLEOTIDE SEQUENCE [LARGE SCALE GENOMIC DNA]</scope>
</reference>
<dbReference type="Gene3D" id="3.30.70.870">
    <property type="entry name" value="Elongation Factor G (Translational Gtpase), domain 3"/>
    <property type="match status" value="1"/>
</dbReference>
<dbReference type="SMART" id="SM00838">
    <property type="entry name" value="EFG_C"/>
    <property type="match status" value="1"/>
</dbReference>
<dbReference type="Pfam" id="PF00679">
    <property type="entry name" value="EFG_C"/>
    <property type="match status" value="1"/>
</dbReference>
<dbReference type="SUPFAM" id="SSF54980">
    <property type="entry name" value="EF-G C-terminal domain-like"/>
    <property type="match status" value="2"/>
</dbReference>
<dbReference type="EMBL" id="OU015568">
    <property type="protein sequence ID" value="CAG5089320.1"/>
    <property type="molecule type" value="Genomic_DNA"/>
</dbReference>
<evidence type="ECO:0000256" key="3">
    <source>
        <dbReference type="ARBA" id="ARBA00022917"/>
    </source>
</evidence>
<dbReference type="CDD" id="cd16262">
    <property type="entry name" value="EFG_III"/>
    <property type="match status" value="1"/>
</dbReference>
<dbReference type="Pfam" id="PF03764">
    <property type="entry name" value="EFG_IV"/>
    <property type="match status" value="1"/>
</dbReference>
<evidence type="ECO:0000313" key="8">
    <source>
        <dbReference type="Proteomes" id="UP001158576"/>
    </source>
</evidence>
<dbReference type="InterPro" id="IPR000640">
    <property type="entry name" value="EFG_V-like"/>
</dbReference>
<keyword evidence="2" id="KW-0251">Elongation factor</keyword>
<dbReference type="InterPro" id="IPR005517">
    <property type="entry name" value="Transl_elong_EFG/EF2_IV"/>
</dbReference>
<dbReference type="Pfam" id="PF03144">
    <property type="entry name" value="GTP_EFTU_D2"/>
    <property type="match status" value="1"/>
</dbReference>
<keyword evidence="8" id="KW-1185">Reference proteome</keyword>
<dbReference type="InterPro" id="IPR000795">
    <property type="entry name" value="T_Tr_GTP-bd_dom"/>
</dbReference>
<dbReference type="Proteomes" id="UP001158576">
    <property type="component" value="Chromosome PAR"/>
</dbReference>
<evidence type="ECO:0000313" key="7">
    <source>
        <dbReference type="EMBL" id="CAG5089320.1"/>
    </source>
</evidence>
<dbReference type="SMART" id="SM00889">
    <property type="entry name" value="EFG_IV"/>
    <property type="match status" value="1"/>
</dbReference>
<dbReference type="Pfam" id="PF00009">
    <property type="entry name" value="GTP_EFTU"/>
    <property type="match status" value="2"/>
</dbReference>
<dbReference type="CDD" id="cd04091">
    <property type="entry name" value="mtEFG1_II_like"/>
    <property type="match status" value="1"/>
</dbReference>
<evidence type="ECO:0000259" key="6">
    <source>
        <dbReference type="PROSITE" id="PS51722"/>
    </source>
</evidence>
<dbReference type="InterPro" id="IPR041095">
    <property type="entry name" value="EFG_II"/>
</dbReference>
<dbReference type="InterPro" id="IPR009022">
    <property type="entry name" value="EFG_III"/>
</dbReference>
<sequence>MLRRGFNAYRALFLRYNAESQAQLEKLRNIGISAHIDSGKTTVTERILYYTGRIDEMHEVRGKDGVGAVMDSMELERQRGITIQSAATFVNWKGTDINIIDTPGHVDFTVEVERSLRVLGRVANKNILKGQMSSLTFIDSHIEFFLMRSLSYNLDKDGAALIVCASGGVQSQTLTVFRQMKRYNVPFVVFINKLDRTGANPEKCINQMRRKLGINTAFMYYNIGLEKEFEGLIDIVENEVVYFHGDNGENIKRAPVPEEFAELRQEKFEELVGCLADVDDEIGELFLMEEVPTNEQIYDAVRRCTVARTFQPILMGSALKNKGVQLLLDACVRFLPQPDQVDNFANQAVPEGSEEEAEALLMSPERSKAHPPVMLAFKLEKSKFGQLTYMRMYQGYMKKGQTLVNTRTGKPVKISRLVKMHASDMIDVNEVFAGDIFATFGVDCASGDTFTVNDLKHLSMESIHVPKGVVSMSIKPTNKKATQNFLKALVRFSNEDPSFTWVFDQESGEYHMTGMGELHLEIYAQRMEREYDCPVELGQPKVAFRETILPGVVHFDYQHKRQSGGRGQYGRAIGKANINAKSNTENIFNDRLTGTNLSRGYVKPLITGMEEVFAAGPQIGEPVVGVEIDIVDGAEHRVDSSEISFQLCGQGCAEQILNRANKAVIEPIMNVEVVYPQEFDDRVNKYLYEKHADIQEFELDNQYKTVYCQVPLNDMFGFTAGLRGCTEGKGEFSMDFSHYDLARDDVIEELAAKYQQKLANESSKKK</sequence>
<dbReference type="PRINTS" id="PR00315">
    <property type="entry name" value="ELONGATNFCT"/>
</dbReference>
<dbReference type="InterPro" id="IPR031157">
    <property type="entry name" value="G_TR_CS"/>
</dbReference>
<dbReference type="Gene3D" id="2.40.30.10">
    <property type="entry name" value="Translation factors"/>
    <property type="match status" value="1"/>
</dbReference>
<keyword evidence="3" id="KW-0648">Protein biosynthesis</keyword>
<dbReference type="PROSITE" id="PS00301">
    <property type="entry name" value="G_TR_1"/>
    <property type="match status" value="1"/>
</dbReference>
<evidence type="ECO:0000256" key="2">
    <source>
        <dbReference type="ARBA" id="ARBA00022768"/>
    </source>
</evidence>
<dbReference type="Gene3D" id="3.30.70.240">
    <property type="match status" value="1"/>
</dbReference>
<comment type="catalytic activity">
    <reaction evidence="5">
        <text>GTP + H2O = GDP + phosphate + H(+)</text>
        <dbReference type="Rhea" id="RHEA:19669"/>
        <dbReference type="ChEBI" id="CHEBI:15377"/>
        <dbReference type="ChEBI" id="CHEBI:15378"/>
        <dbReference type="ChEBI" id="CHEBI:37565"/>
        <dbReference type="ChEBI" id="CHEBI:43474"/>
        <dbReference type="ChEBI" id="CHEBI:58189"/>
    </reaction>
    <physiologicalReaction direction="left-to-right" evidence="5">
        <dbReference type="Rhea" id="RHEA:19670"/>
    </physiologicalReaction>
</comment>
<dbReference type="InterPro" id="IPR027417">
    <property type="entry name" value="P-loop_NTPase"/>
</dbReference>
<accession>A0ABN7S5S0</accession>
<dbReference type="PANTHER" id="PTHR43636">
    <property type="entry name" value="ELONGATION FACTOR G, MITOCHONDRIAL"/>
    <property type="match status" value="1"/>
</dbReference>
<dbReference type="Pfam" id="PF14492">
    <property type="entry name" value="EFG_III"/>
    <property type="match status" value="1"/>
</dbReference>
<dbReference type="InterPro" id="IPR004161">
    <property type="entry name" value="EFTu-like_2"/>
</dbReference>
<feature type="domain" description="Tr-type G" evidence="6">
    <location>
        <begin position="25"/>
        <end position="339"/>
    </location>
</feature>
<dbReference type="NCBIfam" id="TIGR00231">
    <property type="entry name" value="small_GTP"/>
    <property type="match status" value="1"/>
</dbReference>
<dbReference type="PROSITE" id="PS51722">
    <property type="entry name" value="G_TR_2"/>
    <property type="match status" value="1"/>
</dbReference>
<gene>
    <name evidence="7" type="ORF">OKIOD_LOCUS3732</name>
</gene>
<dbReference type="SUPFAM" id="SSF54211">
    <property type="entry name" value="Ribosomal protein S5 domain 2-like"/>
    <property type="match status" value="1"/>
</dbReference>
<dbReference type="InterPro" id="IPR005225">
    <property type="entry name" value="Small_GTP-bd"/>
</dbReference>
<dbReference type="InterPro" id="IPR035647">
    <property type="entry name" value="EFG_III/V"/>
</dbReference>
<organism evidence="7 8">
    <name type="scientific">Oikopleura dioica</name>
    <name type="common">Tunicate</name>
    <dbReference type="NCBI Taxonomy" id="34765"/>
    <lineage>
        <taxon>Eukaryota</taxon>
        <taxon>Metazoa</taxon>
        <taxon>Chordata</taxon>
        <taxon>Tunicata</taxon>
        <taxon>Appendicularia</taxon>
        <taxon>Copelata</taxon>
        <taxon>Oikopleuridae</taxon>
        <taxon>Oikopleura</taxon>
    </lineage>
</organism>
<name>A0ABN7S5S0_OIKDI</name>
<dbReference type="InterPro" id="IPR014721">
    <property type="entry name" value="Ribsml_uS5_D2-typ_fold_subgr"/>
</dbReference>
<evidence type="ECO:0000256" key="5">
    <source>
        <dbReference type="ARBA" id="ARBA00049117"/>
    </source>
</evidence>
<keyword evidence="1" id="KW-0547">Nucleotide-binding</keyword>
<evidence type="ECO:0000256" key="4">
    <source>
        <dbReference type="ARBA" id="ARBA00023134"/>
    </source>
</evidence>
<evidence type="ECO:0000256" key="1">
    <source>
        <dbReference type="ARBA" id="ARBA00022741"/>
    </source>
</evidence>
<keyword evidence="4" id="KW-0342">GTP-binding</keyword>
<dbReference type="InterPro" id="IPR009000">
    <property type="entry name" value="Transl_B-barrel_sf"/>
</dbReference>
<dbReference type="SUPFAM" id="SSF50447">
    <property type="entry name" value="Translation proteins"/>
    <property type="match status" value="1"/>
</dbReference>
<dbReference type="Gene3D" id="3.30.230.10">
    <property type="match status" value="1"/>
</dbReference>
<proteinExistence type="predicted"/>
<dbReference type="InterPro" id="IPR020568">
    <property type="entry name" value="Ribosomal_Su5_D2-typ_SF"/>
</dbReference>
<dbReference type="Gene3D" id="3.40.50.300">
    <property type="entry name" value="P-loop containing nucleotide triphosphate hydrolases"/>
    <property type="match status" value="1"/>
</dbReference>